<evidence type="ECO:0000313" key="6">
    <source>
        <dbReference type="EMBL" id="CAI9100898.1"/>
    </source>
</evidence>
<reference evidence="6" key="1">
    <citation type="submission" date="2023-03" db="EMBL/GenBank/DDBJ databases">
        <authorList>
            <person name="Julca I."/>
        </authorList>
    </citation>
    <scope>NUCLEOTIDE SEQUENCE</scope>
</reference>
<dbReference type="GO" id="GO:0016706">
    <property type="term" value="F:2-oxoglutarate-dependent dioxygenase activity"/>
    <property type="evidence" value="ECO:0007669"/>
    <property type="project" value="UniProtKB-ARBA"/>
</dbReference>
<accession>A0AAV1D056</accession>
<evidence type="ECO:0000256" key="4">
    <source>
        <dbReference type="RuleBase" id="RU003682"/>
    </source>
</evidence>
<name>A0AAV1D056_OLDCO</name>
<evidence type="ECO:0000313" key="7">
    <source>
        <dbReference type="Proteomes" id="UP001161247"/>
    </source>
</evidence>
<proteinExistence type="inferred from homology"/>
<dbReference type="AlphaFoldDB" id="A0AAV1D056"/>
<evidence type="ECO:0000256" key="2">
    <source>
        <dbReference type="ARBA" id="ARBA00022723"/>
    </source>
</evidence>
<dbReference type="InterPro" id="IPR005123">
    <property type="entry name" value="Oxoglu/Fe-dep_dioxygenase_dom"/>
</dbReference>
<keyword evidence="4" id="KW-0560">Oxidoreductase</keyword>
<dbReference type="InterPro" id="IPR027443">
    <property type="entry name" value="IPNS-like_sf"/>
</dbReference>
<dbReference type="GO" id="GO:0002238">
    <property type="term" value="P:response to molecule of fungal origin"/>
    <property type="evidence" value="ECO:0007669"/>
    <property type="project" value="UniProtKB-ARBA"/>
</dbReference>
<dbReference type="FunFam" id="2.60.120.330:FF:000018">
    <property type="entry name" value="2-oxoglutarate (2OG) and Fe(II)-dependent oxygenase superfamily protein"/>
    <property type="match status" value="1"/>
</dbReference>
<dbReference type="Gene3D" id="2.60.120.330">
    <property type="entry name" value="B-lactam Antibiotic, Isopenicillin N Synthase, Chain"/>
    <property type="match status" value="1"/>
</dbReference>
<dbReference type="Pfam" id="PF14226">
    <property type="entry name" value="DIOX_N"/>
    <property type="match status" value="1"/>
</dbReference>
<sequence length="345" mass="39165">MALGLKNVHKMFLQGSKPPPRYIVKESKFGLVDRSPPLAPIPTINLSLLLSSSPAPDEELEKLRSALDSWGCFLMTGHGIPPSYLKKVLNATKEFFELPIEQKEKYSRRSSNDGEGYGGDIIFSEKQVLDWSNRLALKLLPEDQRRLELWPEIPDGFREILHDYPVKIKGILDLLFKIMAKLLKLEEDSFLNQFGERALLLARFNFYPPCRNPNEVLGLKPHSDKSGVTILLQDDEVEGLQISKDHEWFKVPVVPHALVVNIGDQMQIMSNGIIKSPVHRVVVNPEKLRVSVSISNEAEQDKEIGPVPELVDEKRPRLYRNVKNYGAINLECFQKGEVAIETVRI</sequence>
<dbReference type="Pfam" id="PF03171">
    <property type="entry name" value="2OG-FeII_Oxy"/>
    <property type="match status" value="1"/>
</dbReference>
<evidence type="ECO:0000256" key="1">
    <source>
        <dbReference type="ARBA" id="ARBA00008056"/>
    </source>
</evidence>
<keyword evidence="2 4" id="KW-0479">Metal-binding</keyword>
<dbReference type="GO" id="GO:0009805">
    <property type="term" value="P:coumarin biosynthetic process"/>
    <property type="evidence" value="ECO:0007669"/>
    <property type="project" value="UniProtKB-ARBA"/>
</dbReference>
<organism evidence="6 7">
    <name type="scientific">Oldenlandia corymbosa var. corymbosa</name>
    <dbReference type="NCBI Taxonomy" id="529605"/>
    <lineage>
        <taxon>Eukaryota</taxon>
        <taxon>Viridiplantae</taxon>
        <taxon>Streptophyta</taxon>
        <taxon>Embryophyta</taxon>
        <taxon>Tracheophyta</taxon>
        <taxon>Spermatophyta</taxon>
        <taxon>Magnoliopsida</taxon>
        <taxon>eudicotyledons</taxon>
        <taxon>Gunneridae</taxon>
        <taxon>Pentapetalae</taxon>
        <taxon>asterids</taxon>
        <taxon>lamiids</taxon>
        <taxon>Gentianales</taxon>
        <taxon>Rubiaceae</taxon>
        <taxon>Rubioideae</taxon>
        <taxon>Spermacoceae</taxon>
        <taxon>Hedyotis-Oldenlandia complex</taxon>
        <taxon>Oldenlandia</taxon>
    </lineage>
</organism>
<dbReference type="SUPFAM" id="SSF51197">
    <property type="entry name" value="Clavaminate synthase-like"/>
    <property type="match status" value="1"/>
</dbReference>
<dbReference type="Proteomes" id="UP001161247">
    <property type="component" value="Chromosome 3"/>
</dbReference>
<protein>
    <submittedName>
        <fullName evidence="6">OLC1v1038087C1</fullName>
    </submittedName>
</protein>
<dbReference type="PANTHER" id="PTHR47991">
    <property type="entry name" value="OXOGLUTARATE/IRON-DEPENDENT DIOXYGENASE"/>
    <property type="match status" value="1"/>
</dbReference>
<dbReference type="EMBL" id="OX459120">
    <property type="protein sequence ID" value="CAI9100898.1"/>
    <property type="molecule type" value="Genomic_DNA"/>
</dbReference>
<dbReference type="InterPro" id="IPR026992">
    <property type="entry name" value="DIOX_N"/>
</dbReference>
<gene>
    <name evidence="6" type="ORF">OLC1_LOCUS10610</name>
</gene>
<dbReference type="GO" id="GO:0046872">
    <property type="term" value="F:metal ion binding"/>
    <property type="evidence" value="ECO:0007669"/>
    <property type="project" value="UniProtKB-KW"/>
</dbReference>
<dbReference type="InterPro" id="IPR050295">
    <property type="entry name" value="Plant_2OG-oxidoreductases"/>
</dbReference>
<keyword evidence="7" id="KW-1185">Reference proteome</keyword>
<evidence type="ECO:0000256" key="3">
    <source>
        <dbReference type="ARBA" id="ARBA00023004"/>
    </source>
</evidence>
<comment type="similarity">
    <text evidence="1 4">Belongs to the iron/ascorbate-dependent oxidoreductase family.</text>
</comment>
<dbReference type="PROSITE" id="PS51471">
    <property type="entry name" value="FE2OG_OXY"/>
    <property type="match status" value="1"/>
</dbReference>
<feature type="domain" description="Fe2OG dioxygenase" evidence="5">
    <location>
        <begin position="194"/>
        <end position="298"/>
    </location>
</feature>
<evidence type="ECO:0000259" key="5">
    <source>
        <dbReference type="PROSITE" id="PS51471"/>
    </source>
</evidence>
<dbReference type="InterPro" id="IPR044861">
    <property type="entry name" value="IPNS-like_FE2OG_OXY"/>
</dbReference>
<keyword evidence="3 4" id="KW-0408">Iron</keyword>